<accession>A0A8T6ZDK5</accession>
<evidence type="ECO:0000256" key="2">
    <source>
        <dbReference type="ARBA" id="ARBA00004818"/>
    </source>
</evidence>
<keyword evidence="8" id="KW-0378">Hydrolase</keyword>
<comment type="function">
    <text evidence="7">Specifically catalyzes the dephosphorylation of 2-phosphoglycolate. Is involved in the dissimilation of the intracellular 2-phosphoglycolate formed during the DNA repair of 3'-phosphoglycolate ends, a major class of DNA lesions induced by oxidative stress.</text>
</comment>
<evidence type="ECO:0000313" key="9">
    <source>
        <dbReference type="Proteomes" id="UP000030460"/>
    </source>
</evidence>
<reference evidence="8" key="1">
    <citation type="journal article" date="2015" name="Genome Announc.">
        <title>Draft Genome Sequence of the Polyhydroxyalkanoate-Producing Bacterium Burkholderia sacchari LMG 19450 Isolated from Brazilian Sugarcane Plantation Soil.</title>
        <authorList>
            <person name="Alexandrino P.M."/>
            <person name="Mendonca T.T."/>
            <person name="Guaman Bautista L.P."/>
            <person name="Cherix J."/>
            <person name="Lozano-Sakalauskas G.C."/>
            <person name="Fujita A."/>
            <person name="Ramos Filho E."/>
            <person name="Long P."/>
            <person name="Padilla G."/>
            <person name="Taciro M.K."/>
            <person name="Gomez J.G."/>
            <person name="Silva L.F."/>
        </authorList>
    </citation>
    <scope>NUCLEOTIDE SEQUENCE</scope>
    <source>
        <strain evidence="8">LMG 19450</strain>
    </source>
</reference>
<comment type="caution">
    <text evidence="8">The sequence shown here is derived from an EMBL/GenBank/DDBJ whole genome shotgun (WGS) entry which is preliminary data.</text>
</comment>
<organism evidence="8 9">
    <name type="scientific">Paraburkholderia sacchari</name>
    <dbReference type="NCBI Taxonomy" id="159450"/>
    <lineage>
        <taxon>Bacteria</taxon>
        <taxon>Pseudomonadati</taxon>
        <taxon>Pseudomonadota</taxon>
        <taxon>Betaproteobacteria</taxon>
        <taxon>Burkholderiales</taxon>
        <taxon>Burkholderiaceae</taxon>
        <taxon>Paraburkholderia</taxon>
    </lineage>
</organism>
<sequence length="191" mass="20647">MQVMSRKLPIDAVLFDLASTLHGKRIGGHFAELFPDVEVALDGLRRMGLKLGVVTDKAMEAVEPMLQQFGLSMWFDIVVDGCAVTQRKPHPAPLLHACEALAVQPAHALYVGDSTNDALAAQAAGMQMIRVSYAEGAARSGGGEQADLPCLRVIDSLGELLELIGSPQQAKRTRRVVQAGYRHDDWAGLYI</sequence>
<dbReference type="NCBIfam" id="TIGR01509">
    <property type="entry name" value="HAD-SF-IA-v3"/>
    <property type="match status" value="1"/>
</dbReference>
<proteinExistence type="inferred from homology"/>
<dbReference type="Proteomes" id="UP000030460">
    <property type="component" value="Unassembled WGS sequence"/>
</dbReference>
<dbReference type="FunFam" id="3.40.50.1000:FF:000022">
    <property type="entry name" value="Phosphoglycolate phosphatase"/>
    <property type="match status" value="1"/>
</dbReference>
<evidence type="ECO:0000313" key="8">
    <source>
        <dbReference type="EMBL" id="NLP62775.1"/>
    </source>
</evidence>
<dbReference type="InterPro" id="IPR006439">
    <property type="entry name" value="HAD-SF_hydro_IA"/>
</dbReference>
<dbReference type="GO" id="GO:0019253">
    <property type="term" value="P:reductive pentose-phosphate cycle"/>
    <property type="evidence" value="ECO:0007669"/>
    <property type="project" value="UniProtKB-KW"/>
</dbReference>
<dbReference type="Pfam" id="PF13419">
    <property type="entry name" value="HAD_2"/>
    <property type="match status" value="1"/>
</dbReference>
<dbReference type="EC" id="3.1.3.18" evidence="5"/>
<dbReference type="NCBIfam" id="TIGR01549">
    <property type="entry name" value="HAD-SF-IA-v1"/>
    <property type="match status" value="1"/>
</dbReference>
<dbReference type="InterPro" id="IPR041492">
    <property type="entry name" value="HAD_2"/>
</dbReference>
<keyword evidence="6" id="KW-0113">Calvin cycle</keyword>
<evidence type="ECO:0000256" key="4">
    <source>
        <dbReference type="ARBA" id="ARBA00011233"/>
    </source>
</evidence>
<evidence type="ECO:0000256" key="3">
    <source>
        <dbReference type="ARBA" id="ARBA00006171"/>
    </source>
</evidence>
<dbReference type="PANTHER" id="PTHR43434">
    <property type="entry name" value="PHOSPHOGLYCOLATE PHOSPHATASE"/>
    <property type="match status" value="1"/>
</dbReference>
<reference evidence="8" key="2">
    <citation type="submission" date="2020-04" db="EMBL/GenBank/DDBJ databases">
        <authorList>
            <person name="Alexandrino P."/>
            <person name="Mendonca T."/>
            <person name="Guaman L."/>
            <person name="Cherix J."/>
            <person name="Lozano-Sakalauskas G."/>
            <person name="Fujita A."/>
            <person name="Filho E.R."/>
            <person name="Long P."/>
            <person name="Padilla G."/>
            <person name="Taciro M.K."/>
            <person name="Gomez J.G."/>
            <person name="Silva L.F."/>
            <person name="Torres M."/>
        </authorList>
    </citation>
    <scope>NUCLEOTIDE SEQUENCE</scope>
    <source>
        <strain evidence="8">LMG 19450</strain>
    </source>
</reference>
<dbReference type="GO" id="GO:0008967">
    <property type="term" value="F:phosphoglycolate phosphatase activity"/>
    <property type="evidence" value="ECO:0007669"/>
    <property type="project" value="UniProtKB-EC"/>
</dbReference>
<dbReference type="RefSeq" id="WP_052147978.1">
    <property type="nucleotide sequence ID" value="NZ_CADFGF010000008.1"/>
</dbReference>
<dbReference type="OrthoDB" id="9807630at2"/>
<dbReference type="EMBL" id="JTDB02000004">
    <property type="protein sequence ID" value="NLP62775.1"/>
    <property type="molecule type" value="Genomic_DNA"/>
</dbReference>
<evidence type="ECO:0000256" key="5">
    <source>
        <dbReference type="ARBA" id="ARBA00013078"/>
    </source>
</evidence>
<evidence type="ECO:0000256" key="6">
    <source>
        <dbReference type="ARBA" id="ARBA00022567"/>
    </source>
</evidence>
<dbReference type="PANTHER" id="PTHR43434:SF1">
    <property type="entry name" value="PHOSPHOGLYCOLATE PHOSPHATASE"/>
    <property type="match status" value="1"/>
</dbReference>
<keyword evidence="9" id="KW-1185">Reference proteome</keyword>
<gene>
    <name evidence="8" type="ORF">NH14_016700</name>
</gene>
<name>A0A8T6ZDK5_9BURK</name>
<evidence type="ECO:0000256" key="1">
    <source>
        <dbReference type="ARBA" id="ARBA00000830"/>
    </source>
</evidence>
<dbReference type="GO" id="GO:0006281">
    <property type="term" value="P:DNA repair"/>
    <property type="evidence" value="ECO:0007669"/>
    <property type="project" value="TreeGrafter"/>
</dbReference>
<comment type="subunit">
    <text evidence="4">Homotrimer.</text>
</comment>
<evidence type="ECO:0000256" key="7">
    <source>
        <dbReference type="ARBA" id="ARBA00059247"/>
    </source>
</evidence>
<dbReference type="InterPro" id="IPR050155">
    <property type="entry name" value="HAD-like_hydrolase_sf"/>
</dbReference>
<protein>
    <recommendedName>
        <fullName evidence="5">phosphoglycolate phosphatase</fullName>
        <ecNumber evidence="5">3.1.3.18</ecNumber>
    </recommendedName>
</protein>
<dbReference type="InterPro" id="IPR023214">
    <property type="entry name" value="HAD_sf"/>
</dbReference>
<comment type="catalytic activity">
    <reaction evidence="1">
        <text>2-phosphoglycolate + H2O = glycolate + phosphate</text>
        <dbReference type="Rhea" id="RHEA:14369"/>
        <dbReference type="ChEBI" id="CHEBI:15377"/>
        <dbReference type="ChEBI" id="CHEBI:29805"/>
        <dbReference type="ChEBI" id="CHEBI:43474"/>
        <dbReference type="ChEBI" id="CHEBI:58033"/>
        <dbReference type="EC" id="3.1.3.18"/>
    </reaction>
</comment>
<dbReference type="GO" id="GO:0005829">
    <property type="term" value="C:cytosol"/>
    <property type="evidence" value="ECO:0007669"/>
    <property type="project" value="TreeGrafter"/>
</dbReference>
<dbReference type="Gene3D" id="3.40.50.1000">
    <property type="entry name" value="HAD superfamily/HAD-like"/>
    <property type="match status" value="1"/>
</dbReference>
<comment type="similarity">
    <text evidence="3">Belongs to the HAD-like hydrolase superfamily. CbbY/CbbZ/Gph/YieH family.</text>
</comment>
<dbReference type="AlphaFoldDB" id="A0A8T6ZDK5"/>
<comment type="pathway">
    <text evidence="2">Organic acid metabolism; glycolate biosynthesis; glycolate from 2-phosphoglycolate: step 1/1.</text>
</comment>
<dbReference type="SUPFAM" id="SSF56784">
    <property type="entry name" value="HAD-like"/>
    <property type="match status" value="1"/>
</dbReference>
<dbReference type="InterPro" id="IPR036412">
    <property type="entry name" value="HAD-like_sf"/>
</dbReference>